<comment type="function">
    <text evidence="1">Involved in the transposition of the insertion sequence.</text>
</comment>
<dbReference type="NCBIfam" id="NF033516">
    <property type="entry name" value="transpos_IS3"/>
    <property type="match status" value="1"/>
</dbReference>
<dbReference type="PANTHER" id="PTHR46889:SF7">
    <property type="entry name" value="TRANSPOSASE FOR INSERTION SEQUENCE ELEMENT IS904"/>
    <property type="match status" value="1"/>
</dbReference>
<dbReference type="AlphaFoldDB" id="C8VYH9"/>
<dbReference type="Gene3D" id="3.30.420.10">
    <property type="entry name" value="Ribonuclease H-like superfamily/Ribonuclease H"/>
    <property type="match status" value="1"/>
</dbReference>
<dbReference type="Proteomes" id="UP000002217">
    <property type="component" value="Chromosome"/>
</dbReference>
<protein>
    <submittedName>
        <fullName evidence="3">Transposase IS3/IS911 family protein</fullName>
    </submittedName>
</protein>
<dbReference type="InterPro" id="IPR001584">
    <property type="entry name" value="Integrase_cat-core"/>
</dbReference>
<evidence type="ECO:0000259" key="2">
    <source>
        <dbReference type="PROSITE" id="PS50994"/>
    </source>
</evidence>
<dbReference type="eggNOG" id="COG2963">
    <property type="taxonomic scope" value="Bacteria"/>
</dbReference>
<dbReference type="PANTHER" id="PTHR46889">
    <property type="entry name" value="TRANSPOSASE INSF FOR INSERTION SEQUENCE IS3B-RELATED"/>
    <property type="match status" value="1"/>
</dbReference>
<dbReference type="SUPFAM" id="SSF53098">
    <property type="entry name" value="Ribonuclease H-like"/>
    <property type="match status" value="1"/>
</dbReference>
<dbReference type="InterPro" id="IPR048020">
    <property type="entry name" value="Transpos_IS3"/>
</dbReference>
<evidence type="ECO:0000256" key="1">
    <source>
        <dbReference type="ARBA" id="ARBA00002286"/>
    </source>
</evidence>
<dbReference type="InterPro" id="IPR050900">
    <property type="entry name" value="Transposase_IS3/IS150/IS904"/>
</dbReference>
<sequence>MRKTYTDTFKAQIVLELLKEEKTIAQIASESGVHPTQLKKWKTMAIDKLPTLFSDEHRAARAAKAAEEKKVNELYAEIGRLTTQLTWLKKKLALNLTKEERLALVEPDNKEISLTAQADLLGINRTRIYYKPAPPSAEEIAIRHRIDEIYTRHPYYGSRRITAQLCRENIPVNRKRVQHYMRDMGLAGICPGPNLSKRNTEHRVYPYLLRGVTANHPNHIWGIDITYIRLKEGWMYLVAILDWFSRFIISWELDQVLEIPFVLVAVKRALDKKMPLIWNSDQGSHFTSPQYTQLLQNAGVLISMDGKGRAIDNIFTERLWRSIKYEEVYLNDYMSPREARRGIRRYIDFYNNERPHQSLDYKTPFEIYY</sequence>
<dbReference type="InterPro" id="IPR009057">
    <property type="entry name" value="Homeodomain-like_sf"/>
</dbReference>
<dbReference type="InterPro" id="IPR025948">
    <property type="entry name" value="HTH-like_dom"/>
</dbReference>
<dbReference type="GO" id="GO:0015074">
    <property type="term" value="P:DNA integration"/>
    <property type="evidence" value="ECO:0007669"/>
    <property type="project" value="InterPro"/>
</dbReference>
<organism evidence="3 5">
    <name type="scientific">Desulfofarcimen acetoxidans (strain ATCC 49208 / DSM 771 / KCTC 5769 / VKM B-1644 / 5575)</name>
    <name type="common">Desulfotomaculum acetoxidans</name>
    <dbReference type="NCBI Taxonomy" id="485916"/>
    <lineage>
        <taxon>Bacteria</taxon>
        <taxon>Bacillati</taxon>
        <taxon>Bacillota</taxon>
        <taxon>Clostridia</taxon>
        <taxon>Eubacteriales</taxon>
        <taxon>Peptococcaceae</taxon>
        <taxon>Desulfofarcimen</taxon>
    </lineage>
</organism>
<dbReference type="GO" id="GO:0006313">
    <property type="term" value="P:DNA transposition"/>
    <property type="evidence" value="ECO:0007669"/>
    <property type="project" value="InterPro"/>
</dbReference>
<dbReference type="EMBL" id="CP001720">
    <property type="protein sequence ID" value="ACV62860.1"/>
    <property type="molecule type" value="Genomic_DNA"/>
</dbReference>
<dbReference type="InterPro" id="IPR036397">
    <property type="entry name" value="RNaseH_sf"/>
</dbReference>
<dbReference type="HOGENOM" id="CLU_027402_36_1_9"/>
<feature type="domain" description="Integrase catalytic" evidence="2">
    <location>
        <begin position="213"/>
        <end position="369"/>
    </location>
</feature>
<accession>C8VYH9</accession>
<name>C8VYH9_DESAS</name>
<dbReference type="RefSeq" id="WP_015757564.1">
    <property type="nucleotide sequence ID" value="NC_013216.1"/>
</dbReference>
<dbReference type="PROSITE" id="PS50994">
    <property type="entry name" value="INTEGRASE"/>
    <property type="match status" value="1"/>
</dbReference>
<dbReference type="Pfam" id="PF01527">
    <property type="entry name" value="HTH_Tnp_1"/>
    <property type="match status" value="1"/>
</dbReference>
<dbReference type="eggNOG" id="COG2801">
    <property type="taxonomic scope" value="Bacteria"/>
</dbReference>
<dbReference type="KEGG" id="dae:Dtox_2623"/>
<dbReference type="SUPFAM" id="SSF46689">
    <property type="entry name" value="Homeodomain-like"/>
    <property type="match status" value="1"/>
</dbReference>
<evidence type="ECO:0000313" key="4">
    <source>
        <dbReference type="EMBL" id="ACV63414.1"/>
    </source>
</evidence>
<dbReference type="Pfam" id="PF00665">
    <property type="entry name" value="rve"/>
    <property type="match status" value="1"/>
</dbReference>
<dbReference type="EMBL" id="CP001720">
    <property type="protein sequence ID" value="ACV63414.1"/>
    <property type="molecule type" value="Genomic_DNA"/>
</dbReference>
<dbReference type="OrthoDB" id="9813957at2"/>
<evidence type="ECO:0000313" key="5">
    <source>
        <dbReference type="Proteomes" id="UP000002217"/>
    </source>
</evidence>
<evidence type="ECO:0000313" key="3">
    <source>
        <dbReference type="EMBL" id="ACV62860.1"/>
    </source>
</evidence>
<dbReference type="InterPro" id="IPR012337">
    <property type="entry name" value="RNaseH-like_sf"/>
</dbReference>
<gene>
    <name evidence="3" type="ordered locus">Dtox_2025</name>
    <name evidence="4" type="ordered locus">Dtox_2623</name>
</gene>
<dbReference type="GO" id="GO:0003677">
    <property type="term" value="F:DNA binding"/>
    <property type="evidence" value="ECO:0007669"/>
    <property type="project" value="InterPro"/>
</dbReference>
<dbReference type="InterPro" id="IPR002514">
    <property type="entry name" value="Transposase_8"/>
</dbReference>
<dbReference type="Pfam" id="PF13276">
    <property type="entry name" value="HTH_21"/>
    <property type="match status" value="1"/>
</dbReference>
<keyword evidence="5" id="KW-1185">Reference proteome</keyword>
<proteinExistence type="predicted"/>
<dbReference type="GO" id="GO:0004803">
    <property type="term" value="F:transposase activity"/>
    <property type="evidence" value="ECO:0007669"/>
    <property type="project" value="InterPro"/>
</dbReference>
<dbReference type="KEGG" id="dae:Dtox_2025"/>
<reference evidence="3 5" key="1">
    <citation type="journal article" date="2009" name="Stand. Genomic Sci.">
        <title>Complete genome sequence of Desulfotomaculum acetoxidans type strain (5575).</title>
        <authorList>
            <person name="Spring S."/>
            <person name="Lapidus A."/>
            <person name="Schroder M."/>
            <person name="Gleim D."/>
            <person name="Sims D."/>
            <person name="Meincke L."/>
            <person name="Glavina Del Rio T."/>
            <person name="Tice H."/>
            <person name="Copeland A."/>
            <person name="Cheng J.F."/>
            <person name="Lucas S."/>
            <person name="Chen F."/>
            <person name="Nolan M."/>
            <person name="Bruce D."/>
            <person name="Goodwin L."/>
            <person name="Pitluck S."/>
            <person name="Ivanova N."/>
            <person name="Mavromatis K."/>
            <person name="Mikhailova N."/>
            <person name="Pati A."/>
            <person name="Chen A."/>
            <person name="Palaniappan K."/>
            <person name="Land M."/>
            <person name="Hauser L."/>
            <person name="Chang Y.J."/>
            <person name="Jeffries C.D."/>
            <person name="Chain P."/>
            <person name="Saunders E."/>
            <person name="Brettin T."/>
            <person name="Detter J.C."/>
            <person name="Goker M."/>
            <person name="Bristow J."/>
            <person name="Eisen J.A."/>
            <person name="Markowitz V."/>
            <person name="Hugenholtz P."/>
            <person name="Kyrpides N.C."/>
            <person name="Klenk H.P."/>
            <person name="Han C."/>
        </authorList>
    </citation>
    <scope>NUCLEOTIDE SEQUENCE [LARGE SCALE GENOMIC DNA]</scope>
    <source>
        <strain evidence="5">ATCC 49208 / DSM 771 / VKM B-1644</strain>
        <strain evidence="3">DSM 771</strain>
    </source>
</reference>